<reference evidence="2 3" key="1">
    <citation type="submission" date="2024-02" db="EMBL/GenBank/DDBJ databases">
        <authorList>
            <person name="Vignale AGUSTIN F."/>
            <person name="Sosa J E."/>
            <person name="Modenutti C."/>
        </authorList>
    </citation>
    <scope>NUCLEOTIDE SEQUENCE [LARGE SCALE GENOMIC DNA]</scope>
</reference>
<comment type="caution">
    <text evidence="2">The sequence shown here is derived from an EMBL/GenBank/DDBJ whole genome shotgun (WGS) entry which is preliminary data.</text>
</comment>
<dbReference type="PANTHER" id="PTHR33595">
    <property type="entry name" value="VON WILLEBRAND FACTOR A DOMAIN PROTEIN"/>
    <property type="match status" value="1"/>
</dbReference>
<evidence type="ECO:0000313" key="2">
    <source>
        <dbReference type="EMBL" id="CAK9146478.1"/>
    </source>
</evidence>
<name>A0ABC8RNA6_9AQUA</name>
<dbReference type="EMBL" id="CAUOFW020001582">
    <property type="protein sequence ID" value="CAK9146478.1"/>
    <property type="molecule type" value="Genomic_DNA"/>
</dbReference>
<dbReference type="InterPro" id="IPR057710">
    <property type="entry name" value="DUF7950"/>
</dbReference>
<feature type="non-terminal residue" evidence="2">
    <location>
        <position position="1"/>
    </location>
</feature>
<dbReference type="AlphaFoldDB" id="A0ABC8RNA6"/>
<keyword evidence="3" id="KW-1185">Reference proteome</keyword>
<gene>
    <name evidence="2" type="ORF">ILEXP_LOCUS14327</name>
</gene>
<evidence type="ECO:0000259" key="1">
    <source>
        <dbReference type="Pfam" id="PF25821"/>
    </source>
</evidence>
<protein>
    <recommendedName>
        <fullName evidence="1">DUF7950 domain-containing protein</fullName>
    </recommendedName>
</protein>
<dbReference type="PANTHER" id="PTHR33595:SF3">
    <property type="entry name" value="PAS DOMAIN-CONTAINING PROTEIN"/>
    <property type="match status" value="1"/>
</dbReference>
<dbReference type="Pfam" id="PF25821">
    <property type="entry name" value="DUF7950"/>
    <property type="match status" value="1"/>
</dbReference>
<feature type="domain" description="DUF7950" evidence="1">
    <location>
        <begin position="223"/>
        <end position="367"/>
    </location>
</feature>
<organism evidence="2 3">
    <name type="scientific">Ilex paraguariensis</name>
    <name type="common">yerba mate</name>
    <dbReference type="NCBI Taxonomy" id="185542"/>
    <lineage>
        <taxon>Eukaryota</taxon>
        <taxon>Viridiplantae</taxon>
        <taxon>Streptophyta</taxon>
        <taxon>Embryophyta</taxon>
        <taxon>Tracheophyta</taxon>
        <taxon>Spermatophyta</taxon>
        <taxon>Magnoliopsida</taxon>
        <taxon>eudicotyledons</taxon>
        <taxon>Gunneridae</taxon>
        <taxon>Pentapetalae</taxon>
        <taxon>asterids</taxon>
        <taxon>campanulids</taxon>
        <taxon>Aquifoliales</taxon>
        <taxon>Aquifoliaceae</taxon>
        <taxon>Ilex</taxon>
    </lineage>
</organism>
<proteinExistence type="predicted"/>
<evidence type="ECO:0000313" key="3">
    <source>
        <dbReference type="Proteomes" id="UP001642360"/>
    </source>
</evidence>
<sequence>NLMMIRTLSPYTGTPKTAEIMARYRPIAPKPEVPVNTLVNQNIRQSDYLRNVWPHLLQRPTRTRKRGRPAISPPNVKRQRTCLQALYLPYQVTTTPPSTTFCFNAFPHAPTGLLQLAPLALPMPNLAAAVAGSFTNPCTMLANLLTVSLLSCPPSLPITTQQATKAPEHDGMQVNGGESGDKDIDLNIAAEAPEEHDFLLQLQNKGPISPNIIAPQPVRPIGSCIYVTCISEDPGGQKTAMHDLKKPEDVEREVESEALPAIVSDSNNRVRLVNSAYKEMVGQPECSWLDTAGDGRRGGGACKRIGGEVMLQFLDSILPVSSIGFSCWVKIEWRSKGTKNSVNAFCDAIRLPCESKDYLFAWRFHTRDASQSASSF</sequence>
<dbReference type="Proteomes" id="UP001642360">
    <property type="component" value="Unassembled WGS sequence"/>
</dbReference>
<accession>A0ABC8RNA6</accession>